<proteinExistence type="predicted"/>
<feature type="region of interest" description="Disordered" evidence="1">
    <location>
        <begin position="569"/>
        <end position="625"/>
    </location>
</feature>
<dbReference type="RefSeq" id="WP_204395622.1">
    <property type="nucleotide sequence ID" value="NZ_JAFBBW010000001.1"/>
</dbReference>
<feature type="signal peptide" evidence="2">
    <location>
        <begin position="1"/>
        <end position="29"/>
    </location>
</feature>
<feature type="compositionally biased region" description="Low complexity" evidence="1">
    <location>
        <begin position="603"/>
        <end position="621"/>
    </location>
</feature>
<evidence type="ECO:0000256" key="2">
    <source>
        <dbReference type="SAM" id="SignalP"/>
    </source>
</evidence>
<sequence length="872" mass="84867">MFPAQSRVRPITVAIGIAALAVGITGAFAAPPQAAHAAGVIVVDSTSQALGQPGCTLPEAILAANHDSSWVPLPMANGLNFETECAAGDGTDTIMLDGDATYAFSAPIDDAFNHVGPTATPIITSHIVIEGAGAVIQRSGGASLRAFAVLDGGYLDLRNVHVKGFAVKGGNGAGGGGGGLGAGGAIYVHDSTLIVQQSTFQSNVATGGNGSASFGGAGGGGGGLGGDGGVQPYPAGDANHMGGGGGGSRGDGQSPLNDFYGHPPGRGGGTVQDGEDGGYRCGGAGGDGGPLLTSDDGDDGQCPGGGGGGGGPYQGLVVFSGDGGDGAYGGGGGGGGYDTGDGGHGGFGGGGGSGPAFGLPDDEWEGGSGGDGGFGGGGGSGPGGVFFGDPGDGGTFAGNAGNHHGGGGAGLGGAIFGHASEILIVNSTFMGNAAVRGVAGGSEGRNGADAGGAIFLVAGELGINSSTIAGNESTGDGAGVVAYKPTTGDATTLSMYNTIVAGNTGHDECFVLGGVTKVGANNLVTPHPLDDTRTECAGITQTDDPQLSALADNPPGLTPTMAISWTSPAIDAADPDTSPLDDQRGVNRPQFAGPDIGAYELGLSSDTTPPTAPAPSLAPAANGDGWNTADVVVTWNWSDDESGVDSTDCTPSTTSSGEGDAIEVTATCTDLAGNEGSASVFVKVDKTAPTVTCDAPPSFVVGSTPTGGPSATVTDELSGPVASPVSATLGVTDVDETGVFSMPLTGWDVAGNSTTVDCDYVVGYDVSDFLQPIPQTSYKRGSTIPVKFQLADGSGLLSDASARALLSPTCHVFVTLDGQVKGCATYNATTDTFQFDIKTAKSISAGLHTVGVRITSADGEVVNTDSTQVRLR</sequence>
<evidence type="ECO:0000256" key="1">
    <source>
        <dbReference type="SAM" id="MobiDB-lite"/>
    </source>
</evidence>
<accession>A0ABV9R2B1</accession>
<feature type="region of interest" description="Disordered" evidence="1">
    <location>
        <begin position="340"/>
        <end position="400"/>
    </location>
</feature>
<feature type="region of interest" description="Disordered" evidence="1">
    <location>
        <begin position="639"/>
        <end position="658"/>
    </location>
</feature>
<evidence type="ECO:0000313" key="3">
    <source>
        <dbReference type="EMBL" id="MFC4827572.1"/>
    </source>
</evidence>
<keyword evidence="4" id="KW-1185">Reference proteome</keyword>
<dbReference type="PRINTS" id="PR01228">
    <property type="entry name" value="EGGSHELL"/>
</dbReference>
<dbReference type="InterPro" id="IPR059226">
    <property type="entry name" value="Choice_anch_Q_dom"/>
</dbReference>
<protein>
    <submittedName>
        <fullName evidence="3">Choice-of-anchor Q domain-containing protein</fullName>
    </submittedName>
</protein>
<feature type="compositionally biased region" description="Low complexity" evidence="1">
    <location>
        <begin position="645"/>
        <end position="656"/>
    </location>
</feature>
<feature type="compositionally biased region" description="Gly residues" evidence="1">
    <location>
        <begin position="366"/>
        <end position="396"/>
    </location>
</feature>
<dbReference type="EMBL" id="JBHSJC010000001">
    <property type="protein sequence ID" value="MFC4827572.1"/>
    <property type="molecule type" value="Genomic_DNA"/>
</dbReference>
<feature type="compositionally biased region" description="Gly residues" evidence="1">
    <location>
        <begin position="241"/>
        <end position="250"/>
    </location>
</feature>
<keyword evidence="2" id="KW-0732">Signal</keyword>
<dbReference type="Proteomes" id="UP001595960">
    <property type="component" value="Unassembled WGS sequence"/>
</dbReference>
<dbReference type="NCBIfam" id="NF041518">
    <property type="entry name" value="choice_anch_Q"/>
    <property type="match status" value="1"/>
</dbReference>
<feature type="compositionally biased region" description="Gly residues" evidence="1">
    <location>
        <begin position="340"/>
        <end position="355"/>
    </location>
</feature>
<feature type="chain" id="PRO_5045102489" evidence="2">
    <location>
        <begin position="30"/>
        <end position="872"/>
    </location>
</feature>
<name>A0ABV9R2B1_9MICO</name>
<organism evidence="3 4">
    <name type="scientific">Agromyces aurantiacus</name>
    <dbReference type="NCBI Taxonomy" id="165814"/>
    <lineage>
        <taxon>Bacteria</taxon>
        <taxon>Bacillati</taxon>
        <taxon>Actinomycetota</taxon>
        <taxon>Actinomycetes</taxon>
        <taxon>Micrococcales</taxon>
        <taxon>Microbacteriaceae</taxon>
        <taxon>Agromyces</taxon>
    </lineage>
</organism>
<feature type="region of interest" description="Disordered" evidence="1">
    <location>
        <begin position="223"/>
        <end position="318"/>
    </location>
</feature>
<feature type="compositionally biased region" description="Gly residues" evidence="1">
    <location>
        <begin position="279"/>
        <end position="289"/>
    </location>
</feature>
<feature type="compositionally biased region" description="Gly residues" evidence="1">
    <location>
        <begin position="302"/>
        <end position="313"/>
    </location>
</feature>
<gene>
    <name evidence="3" type="ORF">ACFPER_02150</name>
</gene>
<comment type="caution">
    <text evidence="3">The sequence shown here is derived from an EMBL/GenBank/DDBJ whole genome shotgun (WGS) entry which is preliminary data.</text>
</comment>
<evidence type="ECO:0000313" key="4">
    <source>
        <dbReference type="Proteomes" id="UP001595960"/>
    </source>
</evidence>
<reference evidence="4" key="1">
    <citation type="journal article" date="2019" name="Int. J. Syst. Evol. Microbiol.">
        <title>The Global Catalogue of Microorganisms (GCM) 10K type strain sequencing project: providing services to taxonomists for standard genome sequencing and annotation.</title>
        <authorList>
            <consortium name="The Broad Institute Genomics Platform"/>
            <consortium name="The Broad Institute Genome Sequencing Center for Infectious Disease"/>
            <person name="Wu L."/>
            <person name="Ma J."/>
        </authorList>
    </citation>
    <scope>NUCLEOTIDE SEQUENCE [LARGE SCALE GENOMIC DNA]</scope>
    <source>
        <strain evidence="4">CGMCC 1.12192</strain>
    </source>
</reference>